<dbReference type="Pfam" id="PF13604">
    <property type="entry name" value="AAA_30"/>
    <property type="match status" value="1"/>
</dbReference>
<keyword evidence="3" id="KW-1185">Reference proteome</keyword>
<dbReference type="EMBL" id="MRZV01000866">
    <property type="protein sequence ID" value="PIK43205.1"/>
    <property type="molecule type" value="Genomic_DNA"/>
</dbReference>
<organism evidence="2 3">
    <name type="scientific">Stichopus japonicus</name>
    <name type="common">Sea cucumber</name>
    <dbReference type="NCBI Taxonomy" id="307972"/>
    <lineage>
        <taxon>Eukaryota</taxon>
        <taxon>Metazoa</taxon>
        <taxon>Echinodermata</taxon>
        <taxon>Eleutherozoa</taxon>
        <taxon>Echinozoa</taxon>
        <taxon>Holothuroidea</taxon>
        <taxon>Aspidochirotacea</taxon>
        <taxon>Aspidochirotida</taxon>
        <taxon>Stichopodidae</taxon>
        <taxon>Apostichopus</taxon>
    </lineage>
</organism>
<evidence type="ECO:0000313" key="3">
    <source>
        <dbReference type="Proteomes" id="UP000230750"/>
    </source>
</evidence>
<evidence type="ECO:0000313" key="2">
    <source>
        <dbReference type="EMBL" id="PIK43205.1"/>
    </source>
</evidence>
<dbReference type="STRING" id="307972.A0A2G8K5J1"/>
<keyword evidence="2" id="KW-0547">Nucleotide-binding</keyword>
<keyword evidence="2" id="KW-0378">Hydrolase</keyword>
<evidence type="ECO:0000259" key="1">
    <source>
        <dbReference type="Pfam" id="PF25894"/>
    </source>
</evidence>
<dbReference type="Gene3D" id="3.40.50.300">
    <property type="entry name" value="P-loop containing nucleotide triphosphate hydrolases"/>
    <property type="match status" value="1"/>
</dbReference>
<dbReference type="InterPro" id="IPR027417">
    <property type="entry name" value="P-loop_NTPase"/>
</dbReference>
<dbReference type="OrthoDB" id="416437at2759"/>
<dbReference type="InterPro" id="IPR058839">
    <property type="entry name" value="WHD_HELB"/>
</dbReference>
<keyword evidence="2" id="KW-0067">ATP-binding</keyword>
<name>A0A2G8K5J1_STIJA</name>
<reference evidence="2 3" key="1">
    <citation type="journal article" date="2017" name="PLoS Biol.">
        <title>The sea cucumber genome provides insights into morphological evolution and visceral regeneration.</title>
        <authorList>
            <person name="Zhang X."/>
            <person name="Sun L."/>
            <person name="Yuan J."/>
            <person name="Sun Y."/>
            <person name="Gao Y."/>
            <person name="Zhang L."/>
            <person name="Li S."/>
            <person name="Dai H."/>
            <person name="Hamel J.F."/>
            <person name="Liu C."/>
            <person name="Yu Y."/>
            <person name="Liu S."/>
            <person name="Lin W."/>
            <person name="Guo K."/>
            <person name="Jin S."/>
            <person name="Xu P."/>
            <person name="Storey K.B."/>
            <person name="Huan P."/>
            <person name="Zhang T."/>
            <person name="Zhou Y."/>
            <person name="Zhang J."/>
            <person name="Lin C."/>
            <person name="Li X."/>
            <person name="Xing L."/>
            <person name="Huo D."/>
            <person name="Sun M."/>
            <person name="Wang L."/>
            <person name="Mercier A."/>
            <person name="Li F."/>
            <person name="Yang H."/>
            <person name="Xiang J."/>
        </authorList>
    </citation>
    <scope>NUCLEOTIDE SEQUENCE [LARGE SCALE GENOMIC DNA]</scope>
    <source>
        <strain evidence="2">Shaxun</strain>
        <tissue evidence="2">Muscle</tissue>
    </source>
</reference>
<dbReference type="SUPFAM" id="SSF52540">
    <property type="entry name" value="P-loop containing nucleoside triphosphate hydrolases"/>
    <property type="match status" value="1"/>
</dbReference>
<comment type="caution">
    <text evidence="2">The sequence shown here is derived from an EMBL/GenBank/DDBJ whole genome shotgun (WGS) entry which is preliminary data.</text>
</comment>
<protein>
    <submittedName>
        <fullName evidence="2">Putative DNA helicase B-like isoform X1</fullName>
    </submittedName>
</protein>
<keyword evidence="2" id="KW-0347">Helicase</keyword>
<accession>A0A2G8K5J1</accession>
<sequence>MNESLQTICGSIICIVQKESKVSEAECHQSGDDADDEEELEDDFMEMDDIRAVENGAFQSKSQLVSGREVDFYDQIAKKRITIIGPFLFTDSWWEIEANINSKTKKVKDVPKYRIKKTWDILMISQYVQKLMTSENQQPFQSIIDVIVRVSKKDDESRKIFLTVEQVLELPQSLKQMVCKTDQEFSAVELFSQYSSRSDHTKLIKRATDYPRLFWTLPSILPKKAFSILTHNFNLKPQKEKREMSNNGPNFEALSEAVEKTPWEFAFSYVLHRKYNVSGCEARLNDLKRSGVFLKLDKVMQDNLTVYDKLKTYCRRNGHTFIHCPGKKNLTRLVQHKCKDRGKTQMFLCRDTVRAARCEPRHNTSTSKDLPSLYLWRYWDAEKKVAKYMKQIITGEDRSHDGMYLPKLDAEDWEERKLLPNVSSEELDRKLSPDDISEEPEILLTAPTGKAASLLGKKCDLSSHTIHSVIYSHMVWKKTVKYEYSEAKWKFASTEMLVVDECSMVAVTIIARLLEILLKDSRLCKVVLVGDIRQLPSIEPGNFFEDTFKIAEEQGLGVDLKTNHRVDEGGKSIV</sequence>
<dbReference type="AlphaFoldDB" id="A0A2G8K5J1"/>
<dbReference type="Proteomes" id="UP000230750">
    <property type="component" value="Unassembled WGS sequence"/>
</dbReference>
<dbReference type="Pfam" id="PF25894">
    <property type="entry name" value="WHD_HELB"/>
    <property type="match status" value="1"/>
</dbReference>
<feature type="domain" description="DNA helicase B winged helix" evidence="1">
    <location>
        <begin position="255"/>
        <end position="341"/>
    </location>
</feature>
<gene>
    <name evidence="2" type="ORF">BSL78_19935</name>
</gene>
<proteinExistence type="predicted"/>
<feature type="non-terminal residue" evidence="2">
    <location>
        <position position="574"/>
    </location>
</feature>
<dbReference type="GO" id="GO:0004386">
    <property type="term" value="F:helicase activity"/>
    <property type="evidence" value="ECO:0007669"/>
    <property type="project" value="UniProtKB-KW"/>
</dbReference>